<dbReference type="PANTHER" id="PTHR43667">
    <property type="entry name" value="CYCLOPROPANE-FATTY-ACYL-PHOSPHOLIPID SYNTHASE"/>
    <property type="match status" value="1"/>
</dbReference>
<organism evidence="6 7">
    <name type="scientific">Dichotomicrobium thermohalophilum</name>
    <dbReference type="NCBI Taxonomy" id="933063"/>
    <lineage>
        <taxon>Bacteria</taxon>
        <taxon>Pseudomonadati</taxon>
        <taxon>Pseudomonadota</taxon>
        <taxon>Alphaproteobacteria</taxon>
        <taxon>Hyphomicrobiales</taxon>
        <taxon>Hyphomicrobiaceae</taxon>
        <taxon>Dichotomicrobium</taxon>
    </lineage>
</organism>
<keyword evidence="5" id="KW-0443">Lipid metabolism</keyword>
<evidence type="ECO:0000313" key="6">
    <source>
        <dbReference type="EMBL" id="RIA56470.1"/>
    </source>
</evidence>
<comment type="caution">
    <text evidence="6">The sequence shown here is derived from an EMBL/GenBank/DDBJ whole genome shotgun (WGS) entry which is preliminary data.</text>
</comment>
<dbReference type="RefSeq" id="WP_119061260.1">
    <property type="nucleotide sequence ID" value="NZ_QXDF01000001.1"/>
</dbReference>
<evidence type="ECO:0000256" key="1">
    <source>
        <dbReference type="ARBA" id="ARBA00010815"/>
    </source>
</evidence>
<evidence type="ECO:0000256" key="4">
    <source>
        <dbReference type="ARBA" id="ARBA00022691"/>
    </source>
</evidence>
<comment type="similarity">
    <text evidence="1">Belongs to the CFA/CMAS family.</text>
</comment>
<dbReference type="EMBL" id="QXDF01000001">
    <property type="protein sequence ID" value="RIA56470.1"/>
    <property type="molecule type" value="Genomic_DNA"/>
</dbReference>
<keyword evidence="7" id="KW-1185">Reference proteome</keyword>
<evidence type="ECO:0000256" key="3">
    <source>
        <dbReference type="ARBA" id="ARBA00022679"/>
    </source>
</evidence>
<keyword evidence="3" id="KW-0808">Transferase</keyword>
<dbReference type="InterPro" id="IPR050723">
    <property type="entry name" value="CFA/CMAS"/>
</dbReference>
<keyword evidence="4" id="KW-0949">S-adenosyl-L-methionine</keyword>
<sequence length="417" mass="47640">MSPLWLLLDRVVTSGNLTFIDADGRARTYGDNTGPQVVVRLHDKPVEWRIALDPGLAIAEAFMDARLNLEQGSVYEFLELLIRNTQRTGPPGSARLLDRMRYATRWARQYNPVGRAARNASHHYDIPPEIYDLFLDPDWQYSCAYFPHENVDLAEAQRAKKRHIAAKLRVSPGQDVLDIGSGWGGLGLSLAQLADARVTGITLSNEQLRRARERAKKMGLDSQVRFELRDYRKVEEKFDRIVSVGMFEHVGVNHYQEFFNQVYKLLKDDGVALLHSIGRSDTPGITNPFIEKYIFPGGYIPSLSEVIPAIERAGLVVADIEILRLHYAHTLRAWRDAFMARRDEAKRLMGERFCRMWEFYLAGSELAFRYQGMMVFQIQLIKQVDALPLTRDYMVEDERRLEAIEAGGGQRPRLAGT</sequence>
<dbReference type="CDD" id="cd02440">
    <property type="entry name" value="AdoMet_MTases"/>
    <property type="match status" value="1"/>
</dbReference>
<dbReference type="PIRSF" id="PIRSF003085">
    <property type="entry name" value="CMAS"/>
    <property type="match status" value="1"/>
</dbReference>
<proteinExistence type="inferred from homology"/>
<dbReference type="PANTHER" id="PTHR43667:SF1">
    <property type="entry name" value="CYCLOPROPANE-FATTY-ACYL-PHOSPHOLIPID SYNTHASE"/>
    <property type="match status" value="1"/>
</dbReference>
<dbReference type="GO" id="GO:0032259">
    <property type="term" value="P:methylation"/>
    <property type="evidence" value="ECO:0007669"/>
    <property type="project" value="UniProtKB-KW"/>
</dbReference>
<gene>
    <name evidence="6" type="ORF">BXY53_1576</name>
</gene>
<dbReference type="Pfam" id="PF02353">
    <property type="entry name" value="CMAS"/>
    <property type="match status" value="1"/>
</dbReference>
<dbReference type="SUPFAM" id="SSF53335">
    <property type="entry name" value="S-adenosyl-L-methionine-dependent methyltransferases"/>
    <property type="match status" value="1"/>
</dbReference>
<name>A0A397Q4Q8_9HYPH</name>
<reference evidence="6 7" key="1">
    <citation type="submission" date="2018-08" db="EMBL/GenBank/DDBJ databases">
        <title>Genomic Encyclopedia of Archaeal and Bacterial Type Strains, Phase II (KMG-II): from individual species to whole genera.</title>
        <authorList>
            <person name="Goeker M."/>
        </authorList>
    </citation>
    <scope>NUCLEOTIDE SEQUENCE [LARGE SCALE GENOMIC DNA]</scope>
    <source>
        <strain evidence="6 7">DSM 5002</strain>
    </source>
</reference>
<dbReference type="Gene3D" id="3.40.50.150">
    <property type="entry name" value="Vaccinia Virus protein VP39"/>
    <property type="match status" value="1"/>
</dbReference>
<evidence type="ECO:0000256" key="2">
    <source>
        <dbReference type="ARBA" id="ARBA00022603"/>
    </source>
</evidence>
<dbReference type="AlphaFoldDB" id="A0A397Q4Q8"/>
<evidence type="ECO:0000313" key="7">
    <source>
        <dbReference type="Proteomes" id="UP000266273"/>
    </source>
</evidence>
<dbReference type="InterPro" id="IPR029063">
    <property type="entry name" value="SAM-dependent_MTases_sf"/>
</dbReference>
<accession>A0A397Q4Q8</accession>
<dbReference type="Proteomes" id="UP000266273">
    <property type="component" value="Unassembled WGS sequence"/>
</dbReference>
<dbReference type="GO" id="GO:0008610">
    <property type="term" value="P:lipid biosynthetic process"/>
    <property type="evidence" value="ECO:0007669"/>
    <property type="project" value="InterPro"/>
</dbReference>
<protein>
    <submittedName>
        <fullName evidence="6">Cyclopropane-fatty-acyl-phospholipid synthase</fullName>
    </submittedName>
</protein>
<evidence type="ECO:0000256" key="5">
    <source>
        <dbReference type="ARBA" id="ARBA00023098"/>
    </source>
</evidence>
<keyword evidence="2" id="KW-0489">Methyltransferase</keyword>
<dbReference type="OrthoDB" id="9782855at2"/>
<dbReference type="GO" id="GO:0008168">
    <property type="term" value="F:methyltransferase activity"/>
    <property type="evidence" value="ECO:0007669"/>
    <property type="project" value="UniProtKB-KW"/>
</dbReference>
<dbReference type="InterPro" id="IPR003333">
    <property type="entry name" value="CMAS"/>
</dbReference>